<sequence length="141" mass="16888">MFTDFSNMPKDWAVCFMHDCILKEQCLRYYVGKTLPVSQHSALTVLPSARSGNSCKEFHTMKTERLAWGFSHLFDDVKHSDYRSLRRALEDHFGSRFVYYRYHRGINKLSEGEQQWINELFLRYGYAAPRVYDNYQTSWEY</sequence>
<proteinExistence type="predicted"/>
<organism evidence="1 2">
    <name type="scientific">Prevotella melaninogenica</name>
    <dbReference type="NCBI Taxonomy" id="28132"/>
    <lineage>
        <taxon>Bacteria</taxon>
        <taxon>Pseudomonadati</taxon>
        <taxon>Bacteroidota</taxon>
        <taxon>Bacteroidia</taxon>
        <taxon>Bacteroidales</taxon>
        <taxon>Prevotellaceae</taxon>
        <taxon>Prevotella</taxon>
    </lineage>
</organism>
<evidence type="ECO:0000313" key="2">
    <source>
        <dbReference type="Proteomes" id="UP000267517"/>
    </source>
</evidence>
<accession>A0A250KHW3</accession>
<reference evidence="1 2" key="1">
    <citation type="submission" date="2017-05" db="EMBL/GenBank/DDBJ databases">
        <title>whole genome sequence of Prevotella melaninogenica GAI 07411.</title>
        <authorList>
            <person name="Kondo Y."/>
            <person name="Hoshino T."/>
        </authorList>
    </citation>
    <scope>NUCLEOTIDE SEQUENCE [LARGE SCALE GENOMIC DNA]</scope>
    <source>
        <strain evidence="1 2">GAI 07411</strain>
    </source>
</reference>
<protein>
    <submittedName>
        <fullName evidence="1">Uncharacterized protein</fullName>
    </submittedName>
</protein>
<dbReference type="EMBL" id="AP018049">
    <property type="protein sequence ID" value="BBA29196.1"/>
    <property type="molecule type" value="Genomic_DNA"/>
</dbReference>
<dbReference type="RefSeq" id="WP_172586755.1">
    <property type="nucleotide sequence ID" value="NZ_AP018049.1"/>
</dbReference>
<name>A0A250KHW3_9BACT</name>
<dbReference type="InterPro" id="IPR045724">
    <property type="entry name" value="DUF6078"/>
</dbReference>
<dbReference type="AlphaFoldDB" id="A0A250KHW3"/>
<dbReference type="Proteomes" id="UP000267517">
    <property type="component" value="Chromosome I"/>
</dbReference>
<dbReference type="Pfam" id="PF19555">
    <property type="entry name" value="DUF6078"/>
    <property type="match status" value="1"/>
</dbReference>
<gene>
    <name evidence="1" type="ORF">PMEL1_01120</name>
</gene>
<evidence type="ECO:0000313" key="1">
    <source>
        <dbReference type="EMBL" id="BBA29196.1"/>
    </source>
</evidence>